<proteinExistence type="inferred from homology"/>
<protein>
    <submittedName>
        <fullName evidence="14">Cytochrome P450</fullName>
    </submittedName>
</protein>
<evidence type="ECO:0000256" key="11">
    <source>
        <dbReference type="ARBA" id="ARBA00023136"/>
    </source>
</evidence>
<evidence type="ECO:0000256" key="5">
    <source>
        <dbReference type="ARBA" id="ARBA00022692"/>
    </source>
</evidence>
<dbReference type="PANTHER" id="PTHR47953:SF19">
    <property type="entry name" value="OS06G0641600 PROTEIN"/>
    <property type="match status" value="1"/>
</dbReference>
<dbReference type="PRINTS" id="PR00463">
    <property type="entry name" value="EP450I"/>
</dbReference>
<dbReference type="GO" id="GO:0020037">
    <property type="term" value="F:heme binding"/>
    <property type="evidence" value="ECO:0007669"/>
    <property type="project" value="InterPro"/>
</dbReference>
<dbReference type="InterPro" id="IPR017972">
    <property type="entry name" value="Cyt_P450_CS"/>
</dbReference>
<evidence type="ECO:0000313" key="15">
    <source>
        <dbReference type="EMBL" id="KAJ4749583.1"/>
    </source>
</evidence>
<evidence type="ECO:0000256" key="2">
    <source>
        <dbReference type="ARBA" id="ARBA00004167"/>
    </source>
</evidence>
<reference evidence="14" key="1">
    <citation type="submission" date="2022-08" db="EMBL/GenBank/DDBJ databases">
        <authorList>
            <person name="Marques A."/>
        </authorList>
    </citation>
    <scope>NUCLEOTIDE SEQUENCE</scope>
    <source>
        <strain evidence="14">RhyPub2mFocal</strain>
        <tissue evidence="14">Leaves</tissue>
    </source>
</reference>
<dbReference type="Proteomes" id="UP001140206">
    <property type="component" value="Chromosome 5"/>
</dbReference>
<comment type="caution">
    <text evidence="14">The sequence shown here is derived from an EMBL/GenBank/DDBJ whole genome shotgun (WGS) entry which is preliminary data.</text>
</comment>
<dbReference type="GO" id="GO:0016705">
    <property type="term" value="F:oxidoreductase activity, acting on paired donors, with incorporation or reduction of molecular oxygen"/>
    <property type="evidence" value="ECO:0007669"/>
    <property type="project" value="InterPro"/>
</dbReference>
<dbReference type="FunFam" id="1.10.630.10:FF:000043">
    <property type="entry name" value="Cytochrome P450 99A2"/>
    <property type="match status" value="1"/>
</dbReference>
<dbReference type="Gene3D" id="1.10.630.10">
    <property type="entry name" value="Cytochrome P450"/>
    <property type="match status" value="1"/>
</dbReference>
<dbReference type="EMBL" id="JAMFTS010005630">
    <property type="protein sequence ID" value="KAJ4733289.1"/>
    <property type="molecule type" value="Genomic_DNA"/>
</dbReference>
<keyword evidence="5" id="KW-0812">Transmembrane</keyword>
<dbReference type="Pfam" id="PF00067">
    <property type="entry name" value="p450"/>
    <property type="match status" value="1"/>
</dbReference>
<evidence type="ECO:0000313" key="16">
    <source>
        <dbReference type="Proteomes" id="UP001140206"/>
    </source>
</evidence>
<dbReference type="GO" id="GO:0004497">
    <property type="term" value="F:monooxygenase activity"/>
    <property type="evidence" value="ECO:0007669"/>
    <property type="project" value="UniProtKB-KW"/>
</dbReference>
<keyword evidence="7" id="KW-1133">Transmembrane helix</keyword>
<keyword evidence="16" id="KW-1185">Reference proteome</keyword>
<organism evidence="14 16">
    <name type="scientific">Rhynchospora pubera</name>
    <dbReference type="NCBI Taxonomy" id="906938"/>
    <lineage>
        <taxon>Eukaryota</taxon>
        <taxon>Viridiplantae</taxon>
        <taxon>Streptophyta</taxon>
        <taxon>Embryophyta</taxon>
        <taxon>Tracheophyta</taxon>
        <taxon>Spermatophyta</taxon>
        <taxon>Magnoliopsida</taxon>
        <taxon>Liliopsida</taxon>
        <taxon>Poales</taxon>
        <taxon>Cyperaceae</taxon>
        <taxon>Cyperoideae</taxon>
        <taxon>Rhynchosporeae</taxon>
        <taxon>Rhynchospora</taxon>
    </lineage>
</organism>
<keyword evidence="10 13" id="KW-0503">Monooxygenase</keyword>
<evidence type="ECO:0000256" key="3">
    <source>
        <dbReference type="ARBA" id="ARBA00010617"/>
    </source>
</evidence>
<evidence type="ECO:0000256" key="9">
    <source>
        <dbReference type="ARBA" id="ARBA00023004"/>
    </source>
</evidence>
<evidence type="ECO:0000256" key="4">
    <source>
        <dbReference type="ARBA" id="ARBA00022617"/>
    </source>
</evidence>
<dbReference type="InterPro" id="IPR002401">
    <property type="entry name" value="Cyt_P450_E_grp-I"/>
</dbReference>
<dbReference type="PANTHER" id="PTHR47953">
    <property type="entry name" value="OS08G0105600 PROTEIN"/>
    <property type="match status" value="1"/>
</dbReference>
<comment type="subcellular location">
    <subcellularLocation>
        <location evidence="2">Membrane</location>
        <topology evidence="2">Single-pass membrane protein</topology>
    </subcellularLocation>
</comment>
<comment type="cofactor">
    <cofactor evidence="1 12">
        <name>heme</name>
        <dbReference type="ChEBI" id="CHEBI:30413"/>
    </cofactor>
</comment>
<dbReference type="AlphaFoldDB" id="A0AAV8ARQ1"/>
<evidence type="ECO:0000256" key="1">
    <source>
        <dbReference type="ARBA" id="ARBA00001971"/>
    </source>
</evidence>
<accession>A0AAV8ARQ1</accession>
<keyword evidence="8 13" id="KW-0560">Oxidoreductase</keyword>
<keyword evidence="4 12" id="KW-0349">Heme</keyword>
<dbReference type="PRINTS" id="PR00385">
    <property type="entry name" value="P450"/>
</dbReference>
<keyword evidence="9 12" id="KW-0408">Iron</keyword>
<dbReference type="CDD" id="cd11072">
    <property type="entry name" value="CYP71-like"/>
    <property type="match status" value="1"/>
</dbReference>
<evidence type="ECO:0000256" key="13">
    <source>
        <dbReference type="RuleBase" id="RU000461"/>
    </source>
</evidence>
<evidence type="ECO:0000313" key="14">
    <source>
        <dbReference type="EMBL" id="KAJ4733289.1"/>
    </source>
</evidence>
<keyword evidence="6 12" id="KW-0479">Metal-binding</keyword>
<evidence type="ECO:0000256" key="12">
    <source>
        <dbReference type="PIRSR" id="PIRSR602401-1"/>
    </source>
</evidence>
<evidence type="ECO:0000256" key="7">
    <source>
        <dbReference type="ARBA" id="ARBA00022989"/>
    </source>
</evidence>
<dbReference type="EMBL" id="JAMFTS010000005">
    <property type="protein sequence ID" value="KAJ4749583.1"/>
    <property type="molecule type" value="Genomic_DNA"/>
</dbReference>
<evidence type="ECO:0000256" key="6">
    <source>
        <dbReference type="ARBA" id="ARBA00022723"/>
    </source>
</evidence>
<dbReference type="InterPro" id="IPR036396">
    <property type="entry name" value="Cyt_P450_sf"/>
</dbReference>
<dbReference type="GO" id="GO:0005506">
    <property type="term" value="F:iron ion binding"/>
    <property type="evidence" value="ECO:0007669"/>
    <property type="project" value="InterPro"/>
</dbReference>
<sequence>MHLRAGEIDLIVFSSPEAAREVMEKHDRILANRPLKSAANALLYGGTDIIFSNGSYWRQMRGICITKLLSARQVKSFSYIRKEEIHSLLKSFSLVSDKLPVNLSEMTLQLTNNITIRAAFGGKCDNRGVFLKIQREVMQRISGFDLYDLFPSLSWLNVNMRRRLTKLHRELDLVMEEILQEHLKGQRQHQKGGDEGLENDLVDVLINVKESGVLEEPMSMDNIKAIILDVFLGGTDSSAVTVTWAMAELMKHPEVMAKAQAEIRQAARENTKVDENAPSYLKLVIKETLRMHPPAPLLVPRVCKETCQVLGYTIPSGAHLIVNAWACGRSPEYWDGPEEFKPERFETSSIDFKGRNFEFLPFGAGRRICPGLQFGLAVVEATLTSLLMHFDWELPNGMKPQDLDMTEMFGITATKKEPLCLIPKLRLPLPDV</sequence>
<evidence type="ECO:0000256" key="8">
    <source>
        <dbReference type="ARBA" id="ARBA00023002"/>
    </source>
</evidence>
<comment type="similarity">
    <text evidence="3 13">Belongs to the cytochrome P450 family.</text>
</comment>
<dbReference type="PROSITE" id="PS00086">
    <property type="entry name" value="CYTOCHROME_P450"/>
    <property type="match status" value="1"/>
</dbReference>
<dbReference type="InterPro" id="IPR001128">
    <property type="entry name" value="Cyt_P450"/>
</dbReference>
<dbReference type="GO" id="GO:0016020">
    <property type="term" value="C:membrane"/>
    <property type="evidence" value="ECO:0007669"/>
    <property type="project" value="UniProtKB-SubCell"/>
</dbReference>
<feature type="binding site" description="axial binding residue" evidence="12">
    <location>
        <position position="369"/>
    </location>
    <ligand>
        <name>heme</name>
        <dbReference type="ChEBI" id="CHEBI:30413"/>
    </ligand>
    <ligandPart>
        <name>Fe</name>
        <dbReference type="ChEBI" id="CHEBI:18248"/>
    </ligandPart>
</feature>
<evidence type="ECO:0000256" key="10">
    <source>
        <dbReference type="ARBA" id="ARBA00023033"/>
    </source>
</evidence>
<gene>
    <name evidence="14" type="ORF">LUZ62_002827</name>
    <name evidence="15" type="ORF">LUZ62_083988</name>
</gene>
<dbReference type="SUPFAM" id="SSF48264">
    <property type="entry name" value="Cytochrome P450"/>
    <property type="match status" value="1"/>
</dbReference>
<dbReference type="InterPro" id="IPR052306">
    <property type="entry name" value="CYP450_71D"/>
</dbReference>
<name>A0AAV8ARQ1_9POAL</name>
<keyword evidence="11" id="KW-0472">Membrane</keyword>